<dbReference type="InterPro" id="IPR032675">
    <property type="entry name" value="LRR_dom_sf"/>
</dbReference>
<dbReference type="AlphaFoldDB" id="A0AAD4DFU6"/>
<name>A0AAD4DFU6_9FUNG</name>
<sequence length="848" mass="92331">MQAQERAQAVYPVDHNGLSPTTGRAPAVGDIVYIDSHLDFDAGMEVMYWRDIRAVFNDAVHVRHNSRTLDFLKGVDGNTLTPLRVAALPRAVMEIVVDTPLNPPAARVQSKVVTPLAPRSAPSTAMLRRPPPVTPFIVPRPPVLPAGQQTPRPTARSIMGRIVPHINLVLLQEKGEGSQQDFLKALECYLKAVKNGHAYAQFAVGKLYFDGNDIAHDSHSMGIIQDHTKAREWFTKAANLGDAGAQNEIGVLYTQGYGVTQDYKKALEWLRKAADQGHANAQANIGMLSTQSRIQAILTQTCELHGYPIPRLFIILPKDTSERNSANHLANQFQLYFLCECGGHAKVLSDDNTSIPNHIHIAKHEGYDLQRPSKFFQKYGRYMLTLLEMIKYGSTSTSYFVPALSSVNVSGAIEVLTNSRDTVTPLAINQSIEYLQTLLSEQDAAKDSSTNSFDGQEALEGIDLCQLKAFIKSKDQYRAFGDLYRTITEEGHVKWICINHLHLAYKEQDQPALVAAVELNGGHYDPHLGRVTVSLASIIQAAGFFEVLAKAGHVDELVVTFDWEGTTSDLEAFGDILENAAVSILRLDFQRFPTSLVNKVQSTYIQQALARCINLPSLKMIHIVLPMDLFELSSLQPERLSFPAKLSFEVVSSQGGSEFGMEQLKRLADILKANVTLTILNLNNNSIEENGAVVLSEAIKTNSTLITLNLTTNSIGENGTVALSEALKTNSTLITLSLAFNSIGDSGAAALSEALRINSTLITLNLAFNAIGENGAVALSEALKTNSTLISLNLKSNSIGENGAVALSEALKINSTLISLNLKSNSIGENGAVALSEVLKINSVRISI</sequence>
<evidence type="ECO:0000256" key="2">
    <source>
        <dbReference type="ARBA" id="ARBA00022614"/>
    </source>
</evidence>
<dbReference type="GO" id="GO:0048471">
    <property type="term" value="C:perinuclear region of cytoplasm"/>
    <property type="evidence" value="ECO:0007669"/>
    <property type="project" value="TreeGrafter"/>
</dbReference>
<gene>
    <name evidence="4" type="ORF">BGZ95_007167</name>
</gene>
<proteinExistence type="predicted"/>
<dbReference type="Gene3D" id="1.25.40.10">
    <property type="entry name" value="Tetratricopeptide repeat domain"/>
    <property type="match status" value="1"/>
</dbReference>
<dbReference type="SUPFAM" id="SSF52047">
    <property type="entry name" value="RNI-like"/>
    <property type="match status" value="1"/>
</dbReference>
<dbReference type="Gene3D" id="3.80.10.10">
    <property type="entry name" value="Ribonuclease Inhibitor"/>
    <property type="match status" value="2"/>
</dbReference>
<dbReference type="SMART" id="SM00671">
    <property type="entry name" value="SEL1"/>
    <property type="match status" value="3"/>
</dbReference>
<evidence type="ECO:0008006" key="6">
    <source>
        <dbReference type="Google" id="ProtNLM"/>
    </source>
</evidence>
<keyword evidence="1" id="KW-0343">GTPase activation</keyword>
<organism evidence="4 5">
    <name type="scientific">Linnemannia exigua</name>
    <dbReference type="NCBI Taxonomy" id="604196"/>
    <lineage>
        <taxon>Eukaryota</taxon>
        <taxon>Fungi</taxon>
        <taxon>Fungi incertae sedis</taxon>
        <taxon>Mucoromycota</taxon>
        <taxon>Mortierellomycotina</taxon>
        <taxon>Mortierellomycetes</taxon>
        <taxon>Mortierellales</taxon>
        <taxon>Mortierellaceae</taxon>
        <taxon>Linnemannia</taxon>
    </lineage>
</organism>
<evidence type="ECO:0000256" key="1">
    <source>
        <dbReference type="ARBA" id="ARBA00022468"/>
    </source>
</evidence>
<dbReference type="PANTHER" id="PTHR24113:SF12">
    <property type="entry name" value="RAN GTPASE-ACTIVATING PROTEIN 1"/>
    <property type="match status" value="1"/>
</dbReference>
<evidence type="ECO:0000256" key="3">
    <source>
        <dbReference type="ARBA" id="ARBA00022737"/>
    </source>
</evidence>
<dbReference type="InterPro" id="IPR027038">
    <property type="entry name" value="RanGap"/>
</dbReference>
<dbReference type="GO" id="GO:0031267">
    <property type="term" value="F:small GTPase binding"/>
    <property type="evidence" value="ECO:0007669"/>
    <property type="project" value="TreeGrafter"/>
</dbReference>
<dbReference type="GO" id="GO:0005096">
    <property type="term" value="F:GTPase activator activity"/>
    <property type="evidence" value="ECO:0007669"/>
    <property type="project" value="UniProtKB-KW"/>
</dbReference>
<keyword evidence="3" id="KW-0677">Repeat</keyword>
<evidence type="ECO:0000313" key="5">
    <source>
        <dbReference type="Proteomes" id="UP001194580"/>
    </source>
</evidence>
<protein>
    <recommendedName>
        <fullName evidence="6">RNI-like protein</fullName>
    </recommendedName>
</protein>
<evidence type="ECO:0000313" key="4">
    <source>
        <dbReference type="EMBL" id="KAG0276703.1"/>
    </source>
</evidence>
<dbReference type="Pfam" id="PF13516">
    <property type="entry name" value="LRR_6"/>
    <property type="match status" value="5"/>
</dbReference>
<dbReference type="InterPro" id="IPR001611">
    <property type="entry name" value="Leu-rich_rpt"/>
</dbReference>
<dbReference type="Proteomes" id="UP001194580">
    <property type="component" value="Unassembled WGS sequence"/>
</dbReference>
<dbReference type="EMBL" id="JAAAIL010000345">
    <property type="protein sequence ID" value="KAG0276703.1"/>
    <property type="molecule type" value="Genomic_DNA"/>
</dbReference>
<dbReference type="SUPFAM" id="SSF81901">
    <property type="entry name" value="HCP-like"/>
    <property type="match status" value="1"/>
</dbReference>
<keyword evidence="2" id="KW-0433">Leucine-rich repeat</keyword>
<reference evidence="4" key="1">
    <citation type="journal article" date="2020" name="Fungal Divers.">
        <title>Resolving the Mortierellaceae phylogeny through synthesis of multi-gene phylogenetics and phylogenomics.</title>
        <authorList>
            <person name="Vandepol N."/>
            <person name="Liber J."/>
            <person name="Desiro A."/>
            <person name="Na H."/>
            <person name="Kennedy M."/>
            <person name="Barry K."/>
            <person name="Grigoriev I.V."/>
            <person name="Miller A.N."/>
            <person name="O'Donnell K."/>
            <person name="Stajich J.E."/>
            <person name="Bonito G."/>
        </authorList>
    </citation>
    <scope>NUCLEOTIDE SEQUENCE</scope>
    <source>
        <strain evidence="4">NRRL 28262</strain>
    </source>
</reference>
<dbReference type="GO" id="GO:0005829">
    <property type="term" value="C:cytosol"/>
    <property type="evidence" value="ECO:0007669"/>
    <property type="project" value="TreeGrafter"/>
</dbReference>
<keyword evidence="5" id="KW-1185">Reference proteome</keyword>
<dbReference type="GO" id="GO:0005634">
    <property type="term" value="C:nucleus"/>
    <property type="evidence" value="ECO:0007669"/>
    <property type="project" value="TreeGrafter"/>
</dbReference>
<comment type="caution">
    <text evidence="4">The sequence shown here is derived from an EMBL/GenBank/DDBJ whole genome shotgun (WGS) entry which is preliminary data.</text>
</comment>
<dbReference type="SMART" id="SM00368">
    <property type="entry name" value="LRR_RI"/>
    <property type="match status" value="6"/>
</dbReference>
<dbReference type="InterPro" id="IPR011990">
    <property type="entry name" value="TPR-like_helical_dom_sf"/>
</dbReference>
<accession>A0AAD4DFU6</accession>
<dbReference type="Pfam" id="PF08238">
    <property type="entry name" value="Sel1"/>
    <property type="match status" value="3"/>
</dbReference>
<dbReference type="InterPro" id="IPR006597">
    <property type="entry name" value="Sel1-like"/>
</dbReference>
<dbReference type="GO" id="GO:0006913">
    <property type="term" value="P:nucleocytoplasmic transport"/>
    <property type="evidence" value="ECO:0007669"/>
    <property type="project" value="TreeGrafter"/>
</dbReference>
<dbReference type="PANTHER" id="PTHR24113">
    <property type="entry name" value="RAN GTPASE-ACTIVATING PROTEIN 1"/>
    <property type="match status" value="1"/>
</dbReference>